<evidence type="ECO:0000256" key="1">
    <source>
        <dbReference type="SAM" id="MobiDB-lite"/>
    </source>
</evidence>
<dbReference type="EMBL" id="CQBK01000011">
    <property type="protein sequence ID" value="CNH88389.1"/>
    <property type="molecule type" value="Genomic_DNA"/>
</dbReference>
<reference evidence="3 4" key="1">
    <citation type="submission" date="2015-03" db="EMBL/GenBank/DDBJ databases">
        <authorList>
            <person name="Murphy D."/>
        </authorList>
    </citation>
    <scope>NUCLEOTIDE SEQUENCE [LARGE SCALE GENOMIC DNA]</scope>
    <source>
        <strain evidence="3 4">Y233</strain>
    </source>
</reference>
<name>A0A0T9PYV5_9GAMM</name>
<evidence type="ECO:0000313" key="3">
    <source>
        <dbReference type="EMBL" id="CNH88389.1"/>
    </source>
</evidence>
<proteinExistence type="predicted"/>
<evidence type="ECO:0000259" key="2">
    <source>
        <dbReference type="Pfam" id="PF03272"/>
    </source>
</evidence>
<feature type="domain" description="Putative mucin/carbohydrate-binding" evidence="2">
    <location>
        <begin position="39"/>
        <end position="148"/>
    </location>
</feature>
<feature type="domain" description="Putative mucin/carbohydrate-binding" evidence="2">
    <location>
        <begin position="236"/>
        <end position="348"/>
    </location>
</feature>
<dbReference type="AlphaFoldDB" id="A0A0T9PYV5"/>
<feature type="region of interest" description="Disordered" evidence="1">
    <location>
        <begin position="181"/>
        <end position="214"/>
    </location>
</feature>
<dbReference type="Proteomes" id="UP000038204">
    <property type="component" value="Unassembled WGS sequence"/>
</dbReference>
<organism evidence="3 4">
    <name type="scientific">Yersinia similis</name>
    <dbReference type="NCBI Taxonomy" id="367190"/>
    <lineage>
        <taxon>Bacteria</taxon>
        <taxon>Pseudomonadati</taxon>
        <taxon>Pseudomonadota</taxon>
        <taxon>Gammaproteobacteria</taxon>
        <taxon>Enterobacterales</taxon>
        <taxon>Yersiniaceae</taxon>
        <taxon>Yersinia</taxon>
    </lineage>
</organism>
<feature type="compositionally biased region" description="Low complexity" evidence="1">
    <location>
        <begin position="192"/>
        <end position="214"/>
    </location>
</feature>
<dbReference type="RefSeq" id="WP_049599136.1">
    <property type="nucleotide sequence ID" value="NZ_CPZI01000011.1"/>
</dbReference>
<accession>A0A0T9PYV5</accession>
<dbReference type="InterPro" id="IPR004954">
    <property type="entry name" value="Mucin-bd"/>
</dbReference>
<dbReference type="Pfam" id="PF03272">
    <property type="entry name" value="Mucin_bdg"/>
    <property type="match status" value="2"/>
</dbReference>
<protein>
    <submittedName>
        <fullName evidence="3">Enhancing factor</fullName>
    </submittedName>
</protein>
<evidence type="ECO:0000313" key="4">
    <source>
        <dbReference type="Proteomes" id="UP000038204"/>
    </source>
</evidence>
<gene>
    <name evidence="3" type="ORF">ERS008667_01776</name>
</gene>
<sequence>MSDENVIIPRFISRKTPIEARLDGSDLIDVRPQKIFLFGSDSYLMAELTIDSNNQKVNVNIEEKRPVAGYISKEDMYISVIDVEGNIIFHRKLLATEINKETIEIPFEVGYKLNIDNTIPILLDYTNDFSRIIDPESQLNTFVMTPLGVTNPQMESYPTDIIEADFIHPNSIPVGSNADIIESESESESESAPEPTTSALTTSTPIIPDTPPASTDPIVSVGIDSATKLMVSFRFKLLGFCDRDIATVTIDDESKLAGINIITDSPHCYFGAELYASIKVIDKQGNITFEEKLYGTNANISNTIIPFEKGYKLDIFHAEPSRLRVSSGDSDTLIPESKQNSFIMTPTGIENTRQDSIKTIISDQFDIETLVQDMSSLGDTSIAPVDNVYGNINDRNHYLNVVSTVE</sequence>
<feature type="compositionally biased region" description="Acidic residues" evidence="1">
    <location>
        <begin position="181"/>
        <end position="191"/>
    </location>
</feature>